<organism evidence="20 21">
    <name type="scientific">Ensete ventricosum</name>
    <name type="common">Abyssinian banana</name>
    <name type="synonym">Musa ensete</name>
    <dbReference type="NCBI Taxonomy" id="4639"/>
    <lineage>
        <taxon>Eukaryota</taxon>
        <taxon>Viridiplantae</taxon>
        <taxon>Streptophyta</taxon>
        <taxon>Embryophyta</taxon>
        <taxon>Tracheophyta</taxon>
        <taxon>Spermatophyta</taxon>
        <taxon>Magnoliopsida</taxon>
        <taxon>Liliopsida</taxon>
        <taxon>Zingiberales</taxon>
        <taxon>Musaceae</taxon>
        <taxon>Ensete</taxon>
    </lineage>
</organism>
<feature type="transmembrane region" description="Helical" evidence="19">
    <location>
        <begin position="111"/>
        <end position="135"/>
    </location>
</feature>
<evidence type="ECO:0000256" key="12">
    <source>
        <dbReference type="ARBA" id="ARBA00023098"/>
    </source>
</evidence>
<evidence type="ECO:0000256" key="1">
    <source>
        <dbReference type="ARBA" id="ARBA00001698"/>
    </source>
</evidence>
<dbReference type="PANTHER" id="PTHR13773">
    <property type="entry name" value="PHOSPHATIDATE CYTIDYLYLTRANSFERASE"/>
    <property type="match status" value="1"/>
</dbReference>
<evidence type="ECO:0000256" key="19">
    <source>
        <dbReference type="SAM" id="Phobius"/>
    </source>
</evidence>
<dbReference type="GO" id="GO:0005789">
    <property type="term" value="C:endoplasmic reticulum membrane"/>
    <property type="evidence" value="ECO:0007669"/>
    <property type="project" value="TreeGrafter"/>
</dbReference>
<dbReference type="EC" id="2.7.7.41" evidence="6"/>
<comment type="pathway">
    <text evidence="3">Phospholipid metabolism; CDP-diacylglycerol biosynthesis; CDP-diacylglycerol from sn-glycerol 3-phosphate: step 3/3.</text>
</comment>
<evidence type="ECO:0000256" key="13">
    <source>
        <dbReference type="ARBA" id="ARBA00023136"/>
    </source>
</evidence>
<evidence type="ECO:0000256" key="16">
    <source>
        <dbReference type="ARBA" id="ARBA00029893"/>
    </source>
</evidence>
<dbReference type="GO" id="GO:0004605">
    <property type="term" value="F:phosphatidate cytidylyltransferase activity"/>
    <property type="evidence" value="ECO:0007669"/>
    <property type="project" value="UniProtKB-EC"/>
</dbReference>
<evidence type="ECO:0000256" key="15">
    <source>
        <dbReference type="ARBA" id="ARBA00023264"/>
    </source>
</evidence>
<dbReference type="PANTHER" id="PTHR13773:SF8">
    <property type="entry name" value="PHOSPHATIDATE CYTIDYLYLTRANSFERASE, PHOTORECEPTOR-SPECIFIC"/>
    <property type="match status" value="1"/>
</dbReference>
<dbReference type="Proteomes" id="UP000287651">
    <property type="component" value="Unassembled WGS sequence"/>
</dbReference>
<keyword evidence="7" id="KW-0444">Lipid biosynthesis</keyword>
<dbReference type="GO" id="GO:0016024">
    <property type="term" value="P:CDP-diacylglycerol biosynthetic process"/>
    <property type="evidence" value="ECO:0007669"/>
    <property type="project" value="UniProtKB-UniPathway"/>
</dbReference>
<dbReference type="InterPro" id="IPR016720">
    <property type="entry name" value="PC_Trfase_euk"/>
</dbReference>
<keyword evidence="14" id="KW-0594">Phospholipid biosynthesis</keyword>
<accession>A0A427AVF5</accession>
<comment type="pathway">
    <text evidence="4">Lipid metabolism.</text>
</comment>
<comment type="subcellular location">
    <subcellularLocation>
        <location evidence="2">Membrane</location>
        <topology evidence="2">Multi-pass membrane protein</topology>
    </subcellularLocation>
</comment>
<comment type="catalytic activity">
    <reaction evidence="1">
        <text>a 1,2-diacyl-sn-glycero-3-phosphate + CTP + H(+) = a CDP-1,2-diacyl-sn-glycerol + diphosphate</text>
        <dbReference type="Rhea" id="RHEA:16229"/>
        <dbReference type="ChEBI" id="CHEBI:15378"/>
        <dbReference type="ChEBI" id="CHEBI:33019"/>
        <dbReference type="ChEBI" id="CHEBI:37563"/>
        <dbReference type="ChEBI" id="CHEBI:58332"/>
        <dbReference type="ChEBI" id="CHEBI:58608"/>
        <dbReference type="EC" id="2.7.7.41"/>
    </reaction>
</comment>
<evidence type="ECO:0000256" key="7">
    <source>
        <dbReference type="ARBA" id="ARBA00022516"/>
    </source>
</evidence>
<evidence type="ECO:0000256" key="6">
    <source>
        <dbReference type="ARBA" id="ARBA00012487"/>
    </source>
</evidence>
<feature type="transmembrane region" description="Helical" evidence="19">
    <location>
        <begin position="6"/>
        <end position="27"/>
    </location>
</feature>
<evidence type="ECO:0000256" key="10">
    <source>
        <dbReference type="ARBA" id="ARBA00022695"/>
    </source>
</evidence>
<evidence type="ECO:0000256" key="5">
    <source>
        <dbReference type="ARBA" id="ARBA00010185"/>
    </source>
</evidence>
<gene>
    <name evidence="20" type="ORF">B296_00005658</name>
</gene>
<keyword evidence="13 19" id="KW-0472">Membrane</keyword>
<comment type="caution">
    <text evidence="20">The sequence shown here is derived from an EMBL/GenBank/DDBJ whole genome shotgun (WGS) entry which is preliminary data.</text>
</comment>
<evidence type="ECO:0000256" key="4">
    <source>
        <dbReference type="ARBA" id="ARBA00005189"/>
    </source>
</evidence>
<comment type="similarity">
    <text evidence="5">Belongs to the CDS family.</text>
</comment>
<evidence type="ECO:0000256" key="2">
    <source>
        <dbReference type="ARBA" id="ARBA00004141"/>
    </source>
</evidence>
<evidence type="ECO:0000313" key="21">
    <source>
        <dbReference type="Proteomes" id="UP000287651"/>
    </source>
</evidence>
<evidence type="ECO:0000313" key="20">
    <source>
        <dbReference type="EMBL" id="RRT80232.1"/>
    </source>
</evidence>
<evidence type="ECO:0000256" key="18">
    <source>
        <dbReference type="ARBA" id="ARBA00033406"/>
    </source>
</evidence>
<keyword evidence="9 19" id="KW-0812">Transmembrane</keyword>
<name>A0A427AVF5_ENSVE</name>
<evidence type="ECO:0000256" key="9">
    <source>
        <dbReference type="ARBA" id="ARBA00022692"/>
    </source>
</evidence>
<feature type="transmembrane region" description="Helical" evidence="19">
    <location>
        <begin position="155"/>
        <end position="170"/>
    </location>
</feature>
<evidence type="ECO:0000256" key="14">
    <source>
        <dbReference type="ARBA" id="ARBA00023209"/>
    </source>
</evidence>
<dbReference type="EMBL" id="AMZH03001196">
    <property type="protein sequence ID" value="RRT80232.1"/>
    <property type="molecule type" value="Genomic_DNA"/>
</dbReference>
<evidence type="ECO:0000256" key="11">
    <source>
        <dbReference type="ARBA" id="ARBA00022989"/>
    </source>
</evidence>
<evidence type="ECO:0000256" key="8">
    <source>
        <dbReference type="ARBA" id="ARBA00022679"/>
    </source>
</evidence>
<evidence type="ECO:0000256" key="3">
    <source>
        <dbReference type="ARBA" id="ARBA00005119"/>
    </source>
</evidence>
<dbReference type="UniPathway" id="UPA00557">
    <property type="reaction ID" value="UER00614"/>
</dbReference>
<proteinExistence type="inferred from homology"/>
<reference evidence="20 21" key="1">
    <citation type="journal article" date="2014" name="Agronomy (Basel)">
        <title>A Draft Genome Sequence for Ensete ventricosum, the Drought-Tolerant Tree Against Hunger.</title>
        <authorList>
            <person name="Harrison J."/>
            <person name="Moore K.A."/>
            <person name="Paszkiewicz K."/>
            <person name="Jones T."/>
            <person name="Grant M."/>
            <person name="Ambacheew D."/>
            <person name="Muzemil S."/>
            <person name="Studholme D.J."/>
        </authorList>
    </citation>
    <scope>NUCLEOTIDE SEQUENCE [LARGE SCALE GENOMIC DNA]</scope>
</reference>
<sequence length="171" mass="20106">MEDISMEIDFAVSCRILVLLLFFYFLLQLANIMGHFQWLTCPRKDLSIGWLHCDPGPLFRPEYFSLPALMHQWDFGDSIPGHGGITDRMDCQVSCWSSTYLLNSSALPRQFVYLVVNLFPRCIVLQMVMAVFAYIYHQSFVMPPSFSLEMFLDQVSWFHTFLYLFCFLVFY</sequence>
<keyword evidence="15" id="KW-1208">Phospholipid metabolism</keyword>
<keyword evidence="12" id="KW-0443">Lipid metabolism</keyword>
<dbReference type="Pfam" id="PF01148">
    <property type="entry name" value="CTP_transf_1"/>
    <property type="match status" value="1"/>
</dbReference>
<protein>
    <recommendedName>
        <fullName evidence="6">phosphatidate cytidylyltransferase</fullName>
        <ecNumber evidence="6">2.7.7.41</ecNumber>
    </recommendedName>
    <alternativeName>
        <fullName evidence="16">CDP-diacylglycerol synthase</fullName>
    </alternativeName>
    <alternativeName>
        <fullName evidence="17">CDP-diglyceride pyrophosphorylase</fullName>
    </alternativeName>
    <alternativeName>
        <fullName evidence="18">CDP-diglyceride synthase</fullName>
    </alternativeName>
</protein>
<evidence type="ECO:0000256" key="17">
    <source>
        <dbReference type="ARBA" id="ARBA00032396"/>
    </source>
</evidence>
<dbReference type="AlphaFoldDB" id="A0A427AVF5"/>
<keyword evidence="10" id="KW-0548">Nucleotidyltransferase</keyword>
<keyword evidence="8" id="KW-0808">Transferase</keyword>
<keyword evidence="11 19" id="KW-1133">Transmembrane helix</keyword>